<evidence type="ECO:0000259" key="1">
    <source>
        <dbReference type="Pfam" id="PF00534"/>
    </source>
</evidence>
<reference evidence="3" key="1">
    <citation type="journal article" date="2015" name="ISME J.">
        <title>Draft Genome Sequence of Streptomyces incarnatus NRRL8089, which Produces the Nucleoside Antibiotic Sinefungin.</title>
        <authorList>
            <person name="Oshima K."/>
            <person name="Hattori M."/>
            <person name="Shimizu H."/>
            <person name="Fukuda K."/>
            <person name="Nemoto M."/>
            <person name="Inagaki K."/>
            <person name="Tamura T."/>
        </authorList>
    </citation>
    <scope>NUCLEOTIDE SEQUENCE</scope>
    <source>
        <strain evidence="3">FACHB-1375</strain>
    </source>
</reference>
<evidence type="ECO:0000313" key="4">
    <source>
        <dbReference type="Proteomes" id="UP000641646"/>
    </source>
</evidence>
<keyword evidence="4" id="KW-1185">Reference proteome</keyword>
<feature type="domain" description="Glycosyl transferase family 1" evidence="1">
    <location>
        <begin position="193"/>
        <end position="351"/>
    </location>
</feature>
<evidence type="ECO:0000313" key="3">
    <source>
        <dbReference type="EMBL" id="MBD2184479.1"/>
    </source>
</evidence>
<dbReference type="Pfam" id="PF13439">
    <property type="entry name" value="Glyco_transf_4"/>
    <property type="match status" value="1"/>
</dbReference>
<dbReference type="RefSeq" id="WP_190470938.1">
    <property type="nucleotide sequence ID" value="NZ_JACJPW010000084.1"/>
</dbReference>
<dbReference type="AlphaFoldDB" id="A0A926ZJB1"/>
<reference evidence="3" key="2">
    <citation type="submission" date="2020-08" db="EMBL/GenBank/DDBJ databases">
        <authorList>
            <person name="Chen M."/>
            <person name="Teng W."/>
            <person name="Zhao L."/>
            <person name="Hu C."/>
            <person name="Zhou Y."/>
            <person name="Han B."/>
            <person name="Song L."/>
            <person name="Shu W."/>
        </authorList>
    </citation>
    <scope>NUCLEOTIDE SEQUENCE</scope>
    <source>
        <strain evidence="3">FACHB-1375</strain>
    </source>
</reference>
<name>A0A926ZJB1_9CYAN</name>
<organism evidence="3 4">
    <name type="scientific">Aerosakkonema funiforme FACHB-1375</name>
    <dbReference type="NCBI Taxonomy" id="2949571"/>
    <lineage>
        <taxon>Bacteria</taxon>
        <taxon>Bacillati</taxon>
        <taxon>Cyanobacteriota</taxon>
        <taxon>Cyanophyceae</taxon>
        <taxon>Oscillatoriophycideae</taxon>
        <taxon>Aerosakkonematales</taxon>
        <taxon>Aerosakkonemataceae</taxon>
        <taxon>Aerosakkonema</taxon>
    </lineage>
</organism>
<dbReference type="PANTHER" id="PTHR12526">
    <property type="entry name" value="GLYCOSYLTRANSFERASE"/>
    <property type="match status" value="1"/>
</dbReference>
<dbReference type="Gene3D" id="3.40.50.2000">
    <property type="entry name" value="Glycogen Phosphorylase B"/>
    <property type="match status" value="2"/>
</dbReference>
<accession>A0A926ZJB1</accession>
<evidence type="ECO:0000259" key="2">
    <source>
        <dbReference type="Pfam" id="PF13439"/>
    </source>
</evidence>
<dbReference type="GO" id="GO:0016757">
    <property type="term" value="F:glycosyltransferase activity"/>
    <property type="evidence" value="ECO:0007669"/>
    <property type="project" value="InterPro"/>
</dbReference>
<proteinExistence type="predicted"/>
<dbReference type="SUPFAM" id="SSF53756">
    <property type="entry name" value="UDP-Glycosyltransferase/glycogen phosphorylase"/>
    <property type="match status" value="1"/>
</dbReference>
<gene>
    <name evidence="3" type="ORF">H6G03_25995</name>
</gene>
<protein>
    <submittedName>
        <fullName evidence="3">Glycosyltransferase</fullName>
    </submittedName>
</protein>
<dbReference type="CDD" id="cd03811">
    <property type="entry name" value="GT4_GT28_WabH-like"/>
    <property type="match status" value="1"/>
</dbReference>
<sequence>MTLNKNSVSLFLPSLTGGGAERVMLHLAQGLAARGLHIDLVLQNAEGPYLKLVPIEVRVIDLKSPGIVSKTLALRRYLQKERPQVLLSALDNVNAGKWAQRLAGVSTRVVLSVHNHLSHYLRGDTGIAGKIRPHLLRYFYRSADGIVAVSEGVAEDLAEMTGLPLEKIQVIYNPVIMPEVFEKAKAPINHPWFAPGEPPVLLGVGRLVNQKDFPTLIRAFAQVRQEIAAKLMILGEGENRAQLESLVRELRLEDDVALPGFVENPYAYMANSAAFVLSSEAEGLPTVMIEAMATGTPVVSTDCPSGPSEILENGKYGYLVPVGDAEALAHAILATLNEPIDSEILQQRARDFSVDKAVDRYLEVLQSVGTRG</sequence>
<dbReference type="InterPro" id="IPR028098">
    <property type="entry name" value="Glyco_trans_4-like_N"/>
</dbReference>
<dbReference type="EMBL" id="JACJPW010000084">
    <property type="protein sequence ID" value="MBD2184479.1"/>
    <property type="molecule type" value="Genomic_DNA"/>
</dbReference>
<comment type="caution">
    <text evidence="3">The sequence shown here is derived from an EMBL/GenBank/DDBJ whole genome shotgun (WGS) entry which is preliminary data.</text>
</comment>
<dbReference type="Pfam" id="PF00534">
    <property type="entry name" value="Glycos_transf_1"/>
    <property type="match status" value="1"/>
</dbReference>
<feature type="domain" description="Glycosyltransferase subfamily 4-like N-terminal" evidence="2">
    <location>
        <begin position="18"/>
        <end position="175"/>
    </location>
</feature>
<dbReference type="InterPro" id="IPR001296">
    <property type="entry name" value="Glyco_trans_1"/>
</dbReference>
<dbReference type="Proteomes" id="UP000641646">
    <property type="component" value="Unassembled WGS sequence"/>
</dbReference>